<evidence type="ECO:0000313" key="1">
    <source>
        <dbReference type="EMBL" id="MTI98610.1"/>
    </source>
</evidence>
<gene>
    <name evidence="1" type="ORF">FH752_08315</name>
</gene>
<evidence type="ECO:0000313" key="2">
    <source>
        <dbReference type="Proteomes" id="UP000431462"/>
    </source>
</evidence>
<dbReference type="EMBL" id="VENC01000008">
    <property type="protein sequence ID" value="MTI98610.1"/>
    <property type="molecule type" value="Genomic_DNA"/>
</dbReference>
<dbReference type="AlphaFoldDB" id="A0A844I0T7"/>
<organism evidence="1 2">
    <name type="scientific">Marinobacter adhaerens</name>
    <dbReference type="NCBI Taxonomy" id="1033846"/>
    <lineage>
        <taxon>Bacteria</taxon>
        <taxon>Pseudomonadati</taxon>
        <taxon>Pseudomonadota</taxon>
        <taxon>Gammaproteobacteria</taxon>
        <taxon>Pseudomonadales</taxon>
        <taxon>Marinobacteraceae</taxon>
        <taxon>Marinobacter</taxon>
    </lineage>
</organism>
<name>A0A844I0T7_9GAMM</name>
<reference evidence="1 2" key="1">
    <citation type="submission" date="2019-06" db="EMBL/GenBank/DDBJ databases">
        <title>Enrichment of Autotrophic Halophilic Microorganisms from Red Sea Brine Pool Using Microbial Electrosynthesis System.</title>
        <authorList>
            <person name="Alqahtani M.F."/>
            <person name="Bajracharya S."/>
            <person name="Katuri K.P."/>
            <person name="Ali M."/>
            <person name="Saikaly P.E."/>
        </authorList>
    </citation>
    <scope>NUCLEOTIDE SEQUENCE [LARGE SCALE GENOMIC DNA]</scope>
    <source>
        <strain evidence="1">MES15</strain>
    </source>
</reference>
<accession>A0A844I0T7</accession>
<sequence length="182" mass="20518">MKWTLLLAFLIPLQTAAMIIDYRFTGSAEDLTDYTTRHDVLIDFSIHTETTLLHSFEMTFQGDLWTPKGSNPYLLSIFSTEPERGGTIPTFWLTWSPELTNGRDTLVFRPFPEWKLYHDGSVTNPLLYLEESFMGAAYAETGGGSAFGIGGTFVKVPEPATWTILLAGMLICLNQRRHKEST</sequence>
<proteinExistence type="predicted"/>
<dbReference type="Proteomes" id="UP000431462">
    <property type="component" value="Unassembled WGS sequence"/>
</dbReference>
<evidence type="ECO:0008006" key="3">
    <source>
        <dbReference type="Google" id="ProtNLM"/>
    </source>
</evidence>
<comment type="caution">
    <text evidence="1">The sequence shown here is derived from an EMBL/GenBank/DDBJ whole genome shotgun (WGS) entry which is preliminary data.</text>
</comment>
<protein>
    <recommendedName>
        <fullName evidence="3">PEP-CTERM protein-sorting domain-containing protein</fullName>
    </recommendedName>
</protein>